<reference evidence="1 2" key="1">
    <citation type="journal article" date="2024" name="G3 (Bethesda)">
        <title>Genome assembly of Hibiscus sabdariffa L. provides insights into metabolisms of medicinal natural products.</title>
        <authorList>
            <person name="Kim T."/>
        </authorList>
    </citation>
    <scope>NUCLEOTIDE SEQUENCE [LARGE SCALE GENOMIC DNA]</scope>
    <source>
        <strain evidence="1">TK-2024</strain>
        <tissue evidence="1">Old leaves</tissue>
    </source>
</reference>
<evidence type="ECO:0000313" key="2">
    <source>
        <dbReference type="Proteomes" id="UP001472677"/>
    </source>
</evidence>
<name>A0ABR2DCJ0_9ROSI</name>
<sequence>MTSLAKASAFMLHILEKLCNNTPFSNMMLRISRTKDKHIGGLVTKFKTQFTTFELSLSTIALALKIQFGRNKALRPNSTTSSSVNIGDPEPIDSEKVIKHLPSQPLRIPPIPPFNPFDIMTSSTFNFRKQRGWAFHTDLKADFDKKHTLSTMGGSIVTRHIFNGNTSTLVLPFEAHRERIIVAHPTSRCQTLAHCNSAITSTRLQRE</sequence>
<comment type="caution">
    <text evidence="1">The sequence shown here is derived from an EMBL/GenBank/DDBJ whole genome shotgun (WGS) entry which is preliminary data.</text>
</comment>
<evidence type="ECO:0000313" key="1">
    <source>
        <dbReference type="EMBL" id="KAK8535420.1"/>
    </source>
</evidence>
<dbReference type="Proteomes" id="UP001472677">
    <property type="component" value="Unassembled WGS sequence"/>
</dbReference>
<keyword evidence="2" id="KW-1185">Reference proteome</keyword>
<organism evidence="1 2">
    <name type="scientific">Hibiscus sabdariffa</name>
    <name type="common">roselle</name>
    <dbReference type="NCBI Taxonomy" id="183260"/>
    <lineage>
        <taxon>Eukaryota</taxon>
        <taxon>Viridiplantae</taxon>
        <taxon>Streptophyta</taxon>
        <taxon>Embryophyta</taxon>
        <taxon>Tracheophyta</taxon>
        <taxon>Spermatophyta</taxon>
        <taxon>Magnoliopsida</taxon>
        <taxon>eudicotyledons</taxon>
        <taxon>Gunneridae</taxon>
        <taxon>Pentapetalae</taxon>
        <taxon>rosids</taxon>
        <taxon>malvids</taxon>
        <taxon>Malvales</taxon>
        <taxon>Malvaceae</taxon>
        <taxon>Malvoideae</taxon>
        <taxon>Hibiscus</taxon>
    </lineage>
</organism>
<proteinExistence type="predicted"/>
<gene>
    <name evidence="1" type="ORF">V6N12_056938</name>
</gene>
<dbReference type="EMBL" id="JBBPBM010000030">
    <property type="protein sequence ID" value="KAK8535420.1"/>
    <property type="molecule type" value="Genomic_DNA"/>
</dbReference>
<accession>A0ABR2DCJ0</accession>
<protein>
    <submittedName>
        <fullName evidence="1">Uncharacterized protein</fullName>
    </submittedName>
</protein>